<evidence type="ECO:0000256" key="2">
    <source>
        <dbReference type="ARBA" id="ARBA00022980"/>
    </source>
</evidence>
<evidence type="ECO:0000259" key="8">
    <source>
        <dbReference type="Pfam" id="PF00673"/>
    </source>
</evidence>
<dbReference type="STRING" id="1618356.UU93_C0001G0090"/>
<evidence type="ECO:0000256" key="5">
    <source>
        <dbReference type="HAMAP-Rule" id="MF_01333"/>
    </source>
</evidence>
<feature type="domain" description="Large ribosomal subunit protein uL5 C-terminal" evidence="8">
    <location>
        <begin position="83"/>
        <end position="176"/>
    </location>
</feature>
<keyword evidence="5" id="KW-0820">tRNA-binding</keyword>
<comment type="function">
    <text evidence="5">This is 1 of the proteins that bind and probably mediate the attachment of the 5S RNA into the large ribosomal subunit, where it forms part of the central protuberance. In the 70S ribosome it contacts protein S13 of the 30S subunit (bridge B1b), connecting the 2 subunits; this bridge is implicated in subunit movement. Contacts the P site tRNA; the 5S rRNA and some of its associated proteins might help stabilize positioning of ribosome-bound tRNAs.</text>
</comment>
<dbReference type="InterPro" id="IPR002132">
    <property type="entry name" value="Ribosomal_uL5"/>
</dbReference>
<dbReference type="InterPro" id="IPR031309">
    <property type="entry name" value="Ribosomal_uL5_C"/>
</dbReference>
<comment type="caution">
    <text evidence="9">The sequence shown here is derived from an EMBL/GenBank/DDBJ whole genome shotgun (WGS) entry which is preliminary data.</text>
</comment>
<evidence type="ECO:0000256" key="1">
    <source>
        <dbReference type="ARBA" id="ARBA00008553"/>
    </source>
</evidence>
<evidence type="ECO:0000313" key="10">
    <source>
        <dbReference type="Proteomes" id="UP000034160"/>
    </source>
</evidence>
<dbReference type="PATRIC" id="fig|1618356.3.peg.92"/>
<comment type="similarity">
    <text evidence="1 5 6">Belongs to the universal ribosomal protein uL5 family.</text>
</comment>
<dbReference type="InterPro" id="IPR022803">
    <property type="entry name" value="Ribosomal_uL5_dom_sf"/>
</dbReference>
<dbReference type="Gene3D" id="3.30.1440.10">
    <property type="match status" value="1"/>
</dbReference>
<proteinExistence type="inferred from homology"/>
<dbReference type="GO" id="GO:0003735">
    <property type="term" value="F:structural constituent of ribosome"/>
    <property type="evidence" value="ECO:0007669"/>
    <property type="project" value="InterPro"/>
</dbReference>
<dbReference type="NCBIfam" id="NF000585">
    <property type="entry name" value="PRK00010.1"/>
    <property type="match status" value="1"/>
</dbReference>
<comment type="subunit">
    <text evidence="5">Part of the 50S ribosomal subunit; part of the 5S rRNA/L5/L18/L25 subcomplex. Contacts the 5S rRNA and the P site tRNA. Forms a bridge to the 30S subunit in the 70S ribosome.</text>
</comment>
<dbReference type="GO" id="GO:0005840">
    <property type="term" value="C:ribosome"/>
    <property type="evidence" value="ECO:0007669"/>
    <property type="project" value="UniProtKB-KW"/>
</dbReference>
<dbReference type="Proteomes" id="UP000034160">
    <property type="component" value="Unassembled WGS sequence"/>
</dbReference>
<protein>
    <recommendedName>
        <fullName evidence="4 5">Large ribosomal subunit protein uL5</fullName>
    </recommendedName>
</protein>
<dbReference type="GO" id="GO:0000049">
    <property type="term" value="F:tRNA binding"/>
    <property type="evidence" value="ECO:0007669"/>
    <property type="project" value="UniProtKB-UniRule"/>
</dbReference>
<evidence type="ECO:0000313" key="9">
    <source>
        <dbReference type="EMBL" id="KKS33259.1"/>
    </source>
</evidence>
<dbReference type="PIRSF" id="PIRSF002161">
    <property type="entry name" value="Ribosomal_L5"/>
    <property type="match status" value="1"/>
</dbReference>
<name>A0A0G0Y9A2_9BACT</name>
<dbReference type="SUPFAM" id="SSF55282">
    <property type="entry name" value="RL5-like"/>
    <property type="match status" value="1"/>
</dbReference>
<dbReference type="EMBL" id="LCCN01000001">
    <property type="protein sequence ID" value="KKS33259.1"/>
    <property type="molecule type" value="Genomic_DNA"/>
</dbReference>
<feature type="domain" description="Large ribosomal subunit protein uL5 N-terminal" evidence="7">
    <location>
        <begin position="23"/>
        <end position="79"/>
    </location>
</feature>
<dbReference type="PANTHER" id="PTHR11994">
    <property type="entry name" value="60S RIBOSOMAL PROTEIN L11-RELATED"/>
    <property type="match status" value="1"/>
</dbReference>
<dbReference type="InterPro" id="IPR031310">
    <property type="entry name" value="Ribosomal_uL5_N"/>
</dbReference>
<keyword evidence="3 5" id="KW-0687">Ribonucleoprotein</keyword>
<keyword evidence="2 5" id="KW-0689">Ribosomal protein</keyword>
<evidence type="ECO:0000256" key="3">
    <source>
        <dbReference type="ARBA" id="ARBA00023274"/>
    </source>
</evidence>
<evidence type="ECO:0000256" key="6">
    <source>
        <dbReference type="RuleBase" id="RU003930"/>
    </source>
</evidence>
<dbReference type="Pfam" id="PF00281">
    <property type="entry name" value="Ribosomal_L5"/>
    <property type="match status" value="1"/>
</dbReference>
<dbReference type="AlphaFoldDB" id="A0A0G0Y9A2"/>
<dbReference type="InterPro" id="IPR020930">
    <property type="entry name" value="Ribosomal_uL5_bac-type"/>
</dbReference>
<reference evidence="9 10" key="1">
    <citation type="journal article" date="2015" name="Nature">
        <title>rRNA introns, odd ribosomes, and small enigmatic genomes across a large radiation of phyla.</title>
        <authorList>
            <person name="Brown C.T."/>
            <person name="Hug L.A."/>
            <person name="Thomas B.C."/>
            <person name="Sharon I."/>
            <person name="Castelle C.J."/>
            <person name="Singh A."/>
            <person name="Wilkins M.J."/>
            <person name="Williams K.H."/>
            <person name="Banfield J.F."/>
        </authorList>
    </citation>
    <scope>NUCLEOTIDE SEQUENCE [LARGE SCALE GENOMIC DNA]</scope>
</reference>
<dbReference type="HAMAP" id="MF_01333_B">
    <property type="entry name" value="Ribosomal_uL5_B"/>
    <property type="match status" value="1"/>
</dbReference>
<dbReference type="GO" id="GO:0006412">
    <property type="term" value="P:translation"/>
    <property type="evidence" value="ECO:0007669"/>
    <property type="project" value="UniProtKB-UniRule"/>
</dbReference>
<sequence>MNLRQTYTEQIVPTLTKEFGIKNIMAVPKMTKVVLNIGLKEAAHDKGVLDKTVAWFEAIAGQKAKVTKAKTSIANFKLRENDPVGITVTLRGTRMYDFMTKLFTIVLPRIRDFQGVSKASFDKQGNYTLGMPEQIVFPEVDYTKIDKVRGLEITFVNSVADAKQAYRLLELLGMPFTKQIAKKK</sequence>
<gene>
    <name evidence="5" type="primary">rplE</name>
    <name evidence="9" type="ORF">UU93_C0001G0090</name>
</gene>
<accession>A0A0G0Y9A2</accession>
<dbReference type="GO" id="GO:1990904">
    <property type="term" value="C:ribonucleoprotein complex"/>
    <property type="evidence" value="ECO:0007669"/>
    <property type="project" value="UniProtKB-KW"/>
</dbReference>
<dbReference type="Pfam" id="PF00673">
    <property type="entry name" value="Ribosomal_L5_C"/>
    <property type="match status" value="1"/>
</dbReference>
<dbReference type="FunFam" id="3.30.1440.10:FF:000001">
    <property type="entry name" value="50S ribosomal protein L5"/>
    <property type="match status" value="1"/>
</dbReference>
<evidence type="ECO:0000256" key="4">
    <source>
        <dbReference type="ARBA" id="ARBA00035245"/>
    </source>
</evidence>
<dbReference type="GO" id="GO:0019843">
    <property type="term" value="F:rRNA binding"/>
    <property type="evidence" value="ECO:0007669"/>
    <property type="project" value="UniProtKB-UniRule"/>
</dbReference>
<evidence type="ECO:0000259" key="7">
    <source>
        <dbReference type="Pfam" id="PF00281"/>
    </source>
</evidence>
<keyword evidence="5" id="KW-0699">rRNA-binding</keyword>
<organism evidence="9 10">
    <name type="scientific">Candidatus Amesbacteria bacterium GW2011_GWA2_42_12</name>
    <dbReference type="NCBI Taxonomy" id="1618356"/>
    <lineage>
        <taxon>Bacteria</taxon>
        <taxon>Candidatus Amesiibacteriota</taxon>
    </lineage>
</organism>
<keyword evidence="5" id="KW-0694">RNA-binding</keyword>